<dbReference type="FunFam" id="3.40.50.300:FF:000830">
    <property type="entry name" value="Endonuclease MutS2"/>
    <property type="match status" value="1"/>
</dbReference>
<dbReference type="GO" id="GO:0045910">
    <property type="term" value="P:negative regulation of DNA recombination"/>
    <property type="evidence" value="ECO:0007669"/>
    <property type="project" value="InterPro"/>
</dbReference>
<dbReference type="SMART" id="SM00533">
    <property type="entry name" value="MUTSd"/>
    <property type="match status" value="1"/>
</dbReference>
<dbReference type="PANTHER" id="PTHR48466:SF2">
    <property type="entry name" value="OS10G0509000 PROTEIN"/>
    <property type="match status" value="1"/>
</dbReference>
<dbReference type="InterPro" id="IPR027417">
    <property type="entry name" value="P-loop_NTPase"/>
</dbReference>
<protein>
    <recommendedName>
        <fullName evidence="9">Endonuclease MutS2</fullName>
        <ecNumber evidence="9">3.1.-.-</ecNumber>
    </recommendedName>
    <alternativeName>
        <fullName evidence="9">Ribosome-associated protein quality control-upstream factor</fullName>
        <shortName evidence="9">RQC-upstream factor</shortName>
        <shortName evidence="9">RqcU</shortName>
        <ecNumber evidence="9">3.6.4.-</ecNumber>
    </alternativeName>
</protein>
<evidence type="ECO:0000313" key="12">
    <source>
        <dbReference type="EMBL" id="RHW44157.1"/>
    </source>
</evidence>
<dbReference type="InterPro" id="IPR046893">
    <property type="entry name" value="MSSS"/>
</dbReference>
<evidence type="ECO:0000256" key="9">
    <source>
        <dbReference type="HAMAP-Rule" id="MF_00092"/>
    </source>
</evidence>
<dbReference type="NCBIfam" id="TIGR01069">
    <property type="entry name" value="mutS2"/>
    <property type="match status" value="1"/>
</dbReference>
<evidence type="ECO:0000256" key="4">
    <source>
        <dbReference type="ARBA" id="ARBA00022759"/>
    </source>
</evidence>
<dbReference type="Pfam" id="PF00488">
    <property type="entry name" value="MutS_V"/>
    <property type="match status" value="1"/>
</dbReference>
<comment type="caution">
    <text evidence="12">The sequence shown here is derived from an EMBL/GenBank/DDBJ whole genome shotgun (WGS) entry which is preliminary data.</text>
</comment>
<dbReference type="SUPFAM" id="SSF48334">
    <property type="entry name" value="DNA repair protein MutS, domain III"/>
    <property type="match status" value="1"/>
</dbReference>
<dbReference type="GO" id="GO:0030983">
    <property type="term" value="F:mismatched DNA binding"/>
    <property type="evidence" value="ECO:0007669"/>
    <property type="project" value="InterPro"/>
</dbReference>
<dbReference type="SMART" id="SM00463">
    <property type="entry name" value="SMR"/>
    <property type="match status" value="1"/>
</dbReference>
<dbReference type="EC" id="3.6.4.-" evidence="9"/>
<dbReference type="Gene3D" id="3.40.50.300">
    <property type="entry name" value="P-loop containing nucleotide triphosphate hydrolases"/>
    <property type="match status" value="1"/>
</dbReference>
<dbReference type="GO" id="GO:0004519">
    <property type="term" value="F:endonuclease activity"/>
    <property type="evidence" value="ECO:0007669"/>
    <property type="project" value="UniProtKB-UniRule"/>
</dbReference>
<dbReference type="PROSITE" id="PS50828">
    <property type="entry name" value="SMR"/>
    <property type="match status" value="1"/>
</dbReference>
<evidence type="ECO:0000256" key="2">
    <source>
        <dbReference type="ARBA" id="ARBA00022730"/>
    </source>
</evidence>
<dbReference type="InterPro" id="IPR005747">
    <property type="entry name" value="MutS2"/>
</dbReference>
<dbReference type="Gene3D" id="3.30.1370.110">
    <property type="match status" value="1"/>
</dbReference>
<proteinExistence type="inferred from homology"/>
<dbReference type="GO" id="GO:0016887">
    <property type="term" value="F:ATP hydrolysis activity"/>
    <property type="evidence" value="ECO:0007669"/>
    <property type="project" value="InterPro"/>
</dbReference>
<dbReference type="InterPro" id="IPR045076">
    <property type="entry name" value="MutS"/>
</dbReference>
<dbReference type="GO" id="GO:0043023">
    <property type="term" value="F:ribosomal large subunit binding"/>
    <property type="evidence" value="ECO:0007669"/>
    <property type="project" value="UniProtKB-UniRule"/>
</dbReference>
<feature type="coiled-coil region" evidence="10">
    <location>
        <begin position="508"/>
        <end position="606"/>
    </location>
</feature>
<dbReference type="PIRSF" id="PIRSF005814">
    <property type="entry name" value="MutS_YshD"/>
    <property type="match status" value="1"/>
</dbReference>
<keyword evidence="4 9" id="KW-0255">Endonuclease</keyword>
<organism evidence="12 13">
    <name type="scientific">Bombilactobacillus bombi</name>
    <dbReference type="NCBI Taxonomy" id="1303590"/>
    <lineage>
        <taxon>Bacteria</taxon>
        <taxon>Bacillati</taxon>
        <taxon>Bacillota</taxon>
        <taxon>Bacilli</taxon>
        <taxon>Lactobacillales</taxon>
        <taxon>Lactobacillaceae</taxon>
        <taxon>Bombilactobacillus</taxon>
    </lineage>
</organism>
<keyword evidence="3 9" id="KW-0547">Nucleotide-binding</keyword>
<comment type="function">
    <text evidence="9">Endonuclease that is involved in the suppression of homologous recombination and thus may have a key role in the control of bacterial genetic diversity.</text>
</comment>
<dbReference type="EC" id="3.1.-.-" evidence="9"/>
<comment type="similarity">
    <text evidence="9">Belongs to the DNA mismatch repair MutS family. MutS2 subfamily.</text>
</comment>
<keyword evidence="8 9" id="KW-0238">DNA-binding</keyword>
<dbReference type="AlphaFoldDB" id="A0A417Z1L8"/>
<gene>
    <name evidence="9" type="primary">mutS2</name>
    <name evidence="9" type="synonym">rqcU</name>
    <name evidence="12" type="ORF">DS832_09315</name>
</gene>
<dbReference type="SUPFAM" id="SSF52540">
    <property type="entry name" value="P-loop containing nucleoside triphosphate hydrolases"/>
    <property type="match status" value="1"/>
</dbReference>
<dbReference type="InterPro" id="IPR002625">
    <property type="entry name" value="Smr_dom"/>
</dbReference>
<dbReference type="GO" id="GO:0005524">
    <property type="term" value="F:ATP binding"/>
    <property type="evidence" value="ECO:0007669"/>
    <property type="project" value="UniProtKB-UniRule"/>
</dbReference>
<dbReference type="PANTHER" id="PTHR48466">
    <property type="entry name" value="OS10G0509000 PROTEIN-RELATED"/>
    <property type="match status" value="1"/>
</dbReference>
<feature type="binding site" evidence="9">
    <location>
        <begin position="334"/>
        <end position="341"/>
    </location>
    <ligand>
        <name>ATP</name>
        <dbReference type="ChEBI" id="CHEBI:30616"/>
    </ligand>
</feature>
<comment type="function">
    <text evidence="9">Acts as a ribosome collision sensor, splitting the ribosome into its 2 subunits. Detects stalled/collided 70S ribosomes which it binds and splits by an ATP-hydrolysis driven conformational change. Acts upstream of the ribosome quality control system (RQC), a ribosome-associated complex that mediates the extraction of incompletely synthesized nascent chains from stalled ribosomes and their subsequent degradation. Probably generates substrates for RQC.</text>
</comment>
<evidence type="ECO:0000256" key="5">
    <source>
        <dbReference type="ARBA" id="ARBA00022801"/>
    </source>
</evidence>
<dbReference type="InterPro" id="IPR000432">
    <property type="entry name" value="DNA_mismatch_repair_MutS_C"/>
</dbReference>
<dbReference type="InterPro" id="IPR007696">
    <property type="entry name" value="DNA_mismatch_repair_MutS_core"/>
</dbReference>
<evidence type="ECO:0000256" key="10">
    <source>
        <dbReference type="SAM" id="Coils"/>
    </source>
</evidence>
<keyword evidence="5 9" id="KW-0378">Hydrolase</keyword>
<reference evidence="12 13" key="1">
    <citation type="submission" date="2018-07" db="EMBL/GenBank/DDBJ databases">
        <title>Genome sequences of six Lactobacillus spp. isolated from bumble bee guts.</title>
        <authorList>
            <person name="Motta E.V.S."/>
            <person name="Moran N.A."/>
        </authorList>
    </citation>
    <scope>NUCLEOTIDE SEQUENCE [LARGE SCALE GENOMIC DNA]</scope>
    <source>
        <strain evidence="12 13">LV-8.1</strain>
    </source>
</reference>
<dbReference type="GO" id="GO:0006298">
    <property type="term" value="P:mismatch repair"/>
    <property type="evidence" value="ECO:0007669"/>
    <property type="project" value="InterPro"/>
</dbReference>
<keyword evidence="2 9" id="KW-0699">rRNA-binding</keyword>
<evidence type="ECO:0000313" key="13">
    <source>
        <dbReference type="Proteomes" id="UP000284822"/>
    </source>
</evidence>
<keyword evidence="10" id="KW-0175">Coiled coil</keyword>
<keyword evidence="1 9" id="KW-0540">Nuclease</keyword>
<dbReference type="RefSeq" id="WP_118911317.1">
    <property type="nucleotide sequence ID" value="NZ_QOCS01000035.1"/>
</dbReference>
<evidence type="ECO:0000256" key="8">
    <source>
        <dbReference type="ARBA" id="ARBA00023125"/>
    </source>
</evidence>
<dbReference type="GO" id="GO:0019843">
    <property type="term" value="F:rRNA binding"/>
    <property type="evidence" value="ECO:0007669"/>
    <property type="project" value="UniProtKB-UniRule"/>
</dbReference>
<dbReference type="EMBL" id="QOCS01000035">
    <property type="protein sequence ID" value="RHW44157.1"/>
    <property type="molecule type" value="Genomic_DNA"/>
</dbReference>
<keyword evidence="6 9" id="KW-0067">ATP-binding</keyword>
<dbReference type="CDD" id="cd03280">
    <property type="entry name" value="ABC_MutS2"/>
    <property type="match status" value="1"/>
</dbReference>
<sequence length="788" mass="88536">MNKRILKTLEYQKIKTALAQFLITAQGQEQLQKLFPSDKQAQVQNWLNETKDGVDILRLGHEIPVTPTHSINAELQRLKIAAILNGSELYHINQILQTAKNIKDIFTELRNDGVNLRALYEVVDQLTSLPSVAECLAQSVDQTGKILDDASPELKRIRKTLQNAQQRVRERMEQYLRGSSSKYLSEPIITIREGHLVLPVKQSARNHFGGVVYDQSASGQTVYVEPQSVIALNNTVQEQQIAEKQELQKIMQELSDLLRPYQSELRQNAWLIGQLDLVNAKAKYAEQLRASEPLLTNDNQVDLKSARHPLIDPHQVVPNDIKLGIDYQNLIITGPNTGGKTIALKTVGLLQLMAQSGLFIPAAEESKVAVFQQIFADIGDEQSIEQNLSTFSSHMDNIINILQHTSADSLILLDELGAGTDPQEGAALAIAIIEAFSKKNCTLMVTTHYPELKVFTYNFKRTINASMEFDQESLQPTYRLLIGIPGSSNAFDIANRLGMDQQIVERARQLQSGESQDLNAMIQELEKQRKNYETSAFNYQQQAQELQRKSAAVAAKEEKLQQQKDQIIDQAKLRANQLVEQSQQQADKIIAQLRQLQQQADTQADTVVKDDQIISAQTQLKKLHHERQLQQNKVLRREKKKQAIKIGDDVHVDSYDQNGVVIGQDKKGNLEVQLGILKMRLPKEQLTKIKPEKQENQQQVSRQRAHSALPLQLDLRGERYEEAMADLDQYIDSALLANYSQVTIVHGFGTGAIRKGVQKYLQSNPRIKKFGYAPANAGGQGATIANLG</sequence>
<dbReference type="GO" id="GO:0140664">
    <property type="term" value="F:ATP-dependent DNA damage sensor activity"/>
    <property type="evidence" value="ECO:0007669"/>
    <property type="project" value="InterPro"/>
</dbReference>
<evidence type="ECO:0000256" key="7">
    <source>
        <dbReference type="ARBA" id="ARBA00022884"/>
    </source>
</evidence>
<dbReference type="InterPro" id="IPR036063">
    <property type="entry name" value="Smr_dom_sf"/>
</dbReference>
<accession>A0A417Z1L8</accession>
<dbReference type="Proteomes" id="UP000284822">
    <property type="component" value="Unassembled WGS sequence"/>
</dbReference>
<dbReference type="InterPro" id="IPR036187">
    <property type="entry name" value="DNA_mismatch_repair_MutS_sf"/>
</dbReference>
<feature type="domain" description="Smr" evidence="11">
    <location>
        <begin position="713"/>
        <end position="788"/>
    </location>
</feature>
<name>A0A417Z1L8_9LACO</name>
<comment type="subunit">
    <text evidence="9">Homodimer. Binds to stalled ribosomes, contacting rRNA.</text>
</comment>
<dbReference type="GO" id="GO:0072344">
    <property type="term" value="P:rescue of stalled ribosome"/>
    <property type="evidence" value="ECO:0007669"/>
    <property type="project" value="UniProtKB-UniRule"/>
</dbReference>
<keyword evidence="7 9" id="KW-0694">RNA-binding</keyword>
<evidence type="ECO:0000259" key="11">
    <source>
        <dbReference type="PROSITE" id="PS50828"/>
    </source>
</evidence>
<dbReference type="SUPFAM" id="SSF160443">
    <property type="entry name" value="SMR domain-like"/>
    <property type="match status" value="1"/>
</dbReference>
<dbReference type="PROSITE" id="PS00486">
    <property type="entry name" value="DNA_MISMATCH_REPAIR_2"/>
    <property type="match status" value="1"/>
</dbReference>
<evidence type="ECO:0000256" key="6">
    <source>
        <dbReference type="ARBA" id="ARBA00022840"/>
    </source>
</evidence>
<evidence type="ECO:0000256" key="3">
    <source>
        <dbReference type="ARBA" id="ARBA00022741"/>
    </source>
</evidence>
<dbReference type="Pfam" id="PF20297">
    <property type="entry name" value="MSSS"/>
    <property type="match status" value="1"/>
</dbReference>
<dbReference type="SMART" id="SM00534">
    <property type="entry name" value="MUTSac"/>
    <property type="match status" value="1"/>
</dbReference>
<evidence type="ECO:0000256" key="1">
    <source>
        <dbReference type="ARBA" id="ARBA00022722"/>
    </source>
</evidence>
<dbReference type="HAMAP" id="MF_00092">
    <property type="entry name" value="MutS2"/>
    <property type="match status" value="1"/>
</dbReference>
<dbReference type="Pfam" id="PF01713">
    <property type="entry name" value="Smr"/>
    <property type="match status" value="1"/>
</dbReference>